<dbReference type="KEGG" id="bcai:K788_0005117"/>
<evidence type="ECO:0000256" key="1">
    <source>
        <dbReference type="ARBA" id="ARBA00022679"/>
    </source>
</evidence>
<dbReference type="Gene3D" id="3.40.630.30">
    <property type="match status" value="1"/>
</dbReference>
<dbReference type="CDD" id="cd04301">
    <property type="entry name" value="NAT_SF"/>
    <property type="match status" value="1"/>
</dbReference>
<dbReference type="SUPFAM" id="SSF55729">
    <property type="entry name" value="Acyl-CoA N-acyltransferases (Nat)"/>
    <property type="match status" value="1"/>
</dbReference>
<evidence type="ECO:0000256" key="2">
    <source>
        <dbReference type="ARBA" id="ARBA00023315"/>
    </source>
</evidence>
<evidence type="ECO:0000313" key="4">
    <source>
        <dbReference type="EMBL" id="ALL69393.1"/>
    </source>
</evidence>
<geneLocation type="plasmid" evidence="5"/>
<keyword evidence="2" id="KW-0012">Acyltransferase</keyword>
<evidence type="ECO:0000259" key="3">
    <source>
        <dbReference type="PROSITE" id="PS51186"/>
    </source>
</evidence>
<dbReference type="Proteomes" id="UP000019146">
    <property type="component" value="Plasmid unnamed"/>
</dbReference>
<protein>
    <submittedName>
        <fullName evidence="4">GCN5-related N-acetyltransferase</fullName>
    </submittedName>
</protein>
<gene>
    <name evidence="4" type="ORF">K788_0005117</name>
</gene>
<dbReference type="PANTHER" id="PTHR43877">
    <property type="entry name" value="AMINOALKYLPHOSPHONATE N-ACETYLTRANSFERASE-RELATED-RELATED"/>
    <property type="match status" value="1"/>
</dbReference>
<dbReference type="GeneID" id="69972970"/>
<dbReference type="AlphaFoldDB" id="A0A0P0RKN6"/>
<dbReference type="InterPro" id="IPR050832">
    <property type="entry name" value="Bact_Acetyltransf"/>
</dbReference>
<sequence length="183" mass="20940">MSTIVVDTTPQDPRAKPLLDALQWEYATRYEDFRKDGGAAAAQEMSRYPAELFAPPEGAFILLIRDGETIGGGAFKRYDARTAELKRIWTRDDLRRQGLARRVVQELELRALEQGYTRVYLTTGFKQPEAWALYEKTGYAKLFDSALPPEVHVHLRFGKNLLEPHRTDTLEDLRAKDTDLAVR</sequence>
<keyword evidence="4" id="KW-0614">Plasmid</keyword>
<reference evidence="4 5" key="1">
    <citation type="journal article" date="2014" name="Genome Announc.">
        <title>Draft Genome Sequence of the Haloacid-Degrading Burkholderia caribensis Strain MBA4.</title>
        <authorList>
            <person name="Pan Y."/>
            <person name="Kong K.F."/>
            <person name="Tsang J.S."/>
        </authorList>
    </citation>
    <scope>NUCLEOTIDE SEQUENCE [LARGE SCALE GENOMIC DNA]</scope>
    <source>
        <strain evidence="4 5">MBA4</strain>
        <plasmid evidence="5">Plasmid</plasmid>
    </source>
</reference>
<dbReference type="Pfam" id="PF00583">
    <property type="entry name" value="Acetyltransf_1"/>
    <property type="match status" value="1"/>
</dbReference>
<dbReference type="InterPro" id="IPR016181">
    <property type="entry name" value="Acyl_CoA_acyltransferase"/>
</dbReference>
<dbReference type="PANTHER" id="PTHR43877:SF2">
    <property type="entry name" value="AMINOALKYLPHOSPHONATE N-ACETYLTRANSFERASE-RELATED"/>
    <property type="match status" value="1"/>
</dbReference>
<keyword evidence="1 4" id="KW-0808">Transferase</keyword>
<dbReference type="EMBL" id="CP012748">
    <property type="protein sequence ID" value="ALL69393.1"/>
    <property type="molecule type" value="Genomic_DNA"/>
</dbReference>
<name>A0A0P0RKN6_9BURK</name>
<dbReference type="GO" id="GO:0016747">
    <property type="term" value="F:acyltransferase activity, transferring groups other than amino-acyl groups"/>
    <property type="evidence" value="ECO:0007669"/>
    <property type="project" value="InterPro"/>
</dbReference>
<dbReference type="InterPro" id="IPR000182">
    <property type="entry name" value="GNAT_dom"/>
</dbReference>
<accession>A0A0P0RKN6</accession>
<dbReference type="PROSITE" id="PS51186">
    <property type="entry name" value="GNAT"/>
    <property type="match status" value="1"/>
</dbReference>
<dbReference type="RefSeq" id="WP_035995902.1">
    <property type="nucleotide sequence ID" value="NZ_CP012748.1"/>
</dbReference>
<proteinExistence type="predicted"/>
<organism evidence="4 5">
    <name type="scientific">Paraburkholderia caribensis MBA4</name>
    <dbReference type="NCBI Taxonomy" id="1323664"/>
    <lineage>
        <taxon>Bacteria</taxon>
        <taxon>Pseudomonadati</taxon>
        <taxon>Pseudomonadota</taxon>
        <taxon>Betaproteobacteria</taxon>
        <taxon>Burkholderiales</taxon>
        <taxon>Burkholderiaceae</taxon>
        <taxon>Paraburkholderia</taxon>
    </lineage>
</organism>
<evidence type="ECO:0000313" key="5">
    <source>
        <dbReference type="Proteomes" id="UP000019146"/>
    </source>
</evidence>
<feature type="domain" description="N-acetyltransferase" evidence="3">
    <location>
        <begin position="17"/>
        <end position="162"/>
    </location>
</feature>